<dbReference type="Gene3D" id="3.50.50.60">
    <property type="entry name" value="FAD/NAD(P)-binding domain"/>
    <property type="match status" value="1"/>
</dbReference>
<dbReference type="Proteomes" id="UP000239239">
    <property type="component" value="Unassembled WGS sequence"/>
</dbReference>
<dbReference type="InterPro" id="IPR050281">
    <property type="entry name" value="Flavin_monoamine_oxidase"/>
</dbReference>
<comment type="pathway">
    <text evidence="1">Plant hormone metabolism; auxin biosynthesis.</text>
</comment>
<evidence type="ECO:0000313" key="8">
    <source>
        <dbReference type="EMBL" id="PPK28767.1"/>
    </source>
</evidence>
<dbReference type="InterPro" id="IPR002937">
    <property type="entry name" value="Amino_oxidase"/>
</dbReference>
<accession>A0A2S6EUA7</accession>
<evidence type="ECO:0000256" key="6">
    <source>
        <dbReference type="ARBA" id="ARBA00047321"/>
    </source>
</evidence>
<dbReference type="SUPFAM" id="SSF51905">
    <property type="entry name" value="FAD/NAD(P)-binding domain"/>
    <property type="match status" value="1"/>
</dbReference>
<sequence>MYLIKVSCKWISPKRISMKTLPSKVIFIGAGPSGLFAARQLKEIAKLQNKTVECIFLEREPVVGGKCHTYSDAAHPELKTEWGAALVAPNYGVVLDALAEHGIEFEKVMPTASETIEIKQLFEKASSLEKISMEMKLLGELWAFNSDYDVYKKAKQNKKALPDKLLNPFSEYCKLNNMSYLPVLLKPFVPGFGYGDLNFCPAYCVLEYMGKVTMPDILLADQLIGRPSLLAIHGGFQLLMERIAEQFDVRTSASVSRIKREKNKVTVTYVHNGIEQTETADTLVLATSPKNWKSLGLDLTEVENNCIESLDYYRYPVAVYKIKGLPPQQYFFTKALEERGFGHLALITTRDNRSNPEDGRLCTVYVNLSPNNNEFKFDHEALRKELESIPDVTEVTVVKDKIWEDYMSTLPWDLRLQLDKEQQRTNTMYLGSYALGSFEDLACVANKATDAMTEWYAPTMRYEEDFSWKNMNRAWQFFTSPTKSPLASLGEPRMSDEHSNRP</sequence>
<feature type="domain" description="Amine oxidase" evidence="7">
    <location>
        <begin position="33"/>
        <end position="383"/>
    </location>
</feature>
<evidence type="ECO:0000313" key="9">
    <source>
        <dbReference type="Proteomes" id="UP000239239"/>
    </source>
</evidence>
<evidence type="ECO:0000256" key="5">
    <source>
        <dbReference type="ARBA" id="ARBA00023070"/>
    </source>
</evidence>
<comment type="similarity">
    <text evidence="2">Belongs to the tryptophan 2-monooxygenase family.</text>
</comment>
<dbReference type="Pfam" id="PF01593">
    <property type="entry name" value="Amino_oxidase"/>
    <property type="match status" value="1"/>
</dbReference>
<dbReference type="InterPro" id="IPR036188">
    <property type="entry name" value="FAD/NAD-bd_sf"/>
</dbReference>
<gene>
    <name evidence="8" type="ORF">C3928_15100</name>
</gene>
<dbReference type="GO" id="GO:0050361">
    <property type="term" value="F:tryptophan 2-monooxygenase activity"/>
    <property type="evidence" value="ECO:0007669"/>
    <property type="project" value="UniProtKB-EC"/>
</dbReference>
<dbReference type="GO" id="GO:0009851">
    <property type="term" value="P:auxin biosynthetic process"/>
    <property type="evidence" value="ECO:0007669"/>
    <property type="project" value="UniProtKB-KW"/>
</dbReference>
<comment type="caution">
    <text evidence="8">The sequence shown here is derived from an EMBL/GenBank/DDBJ whole genome shotgun (WGS) entry which is preliminary data.</text>
</comment>
<dbReference type="AlphaFoldDB" id="A0A2S6EUA7"/>
<evidence type="ECO:0000256" key="3">
    <source>
        <dbReference type="ARBA" id="ARBA00012535"/>
    </source>
</evidence>
<dbReference type="OrthoDB" id="5287468at2"/>
<dbReference type="Gene3D" id="3.30.70.1990">
    <property type="match status" value="1"/>
</dbReference>
<dbReference type="PANTHER" id="PTHR10742">
    <property type="entry name" value="FLAVIN MONOAMINE OXIDASE"/>
    <property type="match status" value="1"/>
</dbReference>
<comment type="catalytic activity">
    <reaction evidence="6">
        <text>L-tryptophan + O2 = indole-3-acetamide + CO2 + H2O</text>
        <dbReference type="Rhea" id="RHEA:16165"/>
        <dbReference type="ChEBI" id="CHEBI:15377"/>
        <dbReference type="ChEBI" id="CHEBI:15379"/>
        <dbReference type="ChEBI" id="CHEBI:16031"/>
        <dbReference type="ChEBI" id="CHEBI:16526"/>
        <dbReference type="ChEBI" id="CHEBI:57912"/>
        <dbReference type="EC" id="1.13.12.3"/>
    </reaction>
</comment>
<dbReference type="EMBL" id="PQWY01000021">
    <property type="protein sequence ID" value="PPK28767.1"/>
    <property type="molecule type" value="Genomic_DNA"/>
</dbReference>
<dbReference type="Gene3D" id="1.10.405.20">
    <property type="match status" value="1"/>
</dbReference>
<dbReference type="PANTHER" id="PTHR10742:SF410">
    <property type="entry name" value="LYSINE-SPECIFIC HISTONE DEMETHYLASE 2"/>
    <property type="match status" value="1"/>
</dbReference>
<reference evidence="8 9" key="1">
    <citation type="submission" date="2018-02" db="EMBL/GenBank/DDBJ databases">
        <title>Draft genome sequences of four Legionella pneumophila clinical strains isolated in Ontario.</title>
        <authorList>
            <person name="Fortuna A."/>
            <person name="Ramnarine R."/>
            <person name="Li A."/>
            <person name="Frantz C."/>
            <person name="Mallo G."/>
        </authorList>
    </citation>
    <scope>NUCLEOTIDE SEQUENCE [LARGE SCALE GENOMIC DNA]</scope>
    <source>
        <strain evidence="8 9">LG61</strain>
    </source>
</reference>
<evidence type="ECO:0000256" key="4">
    <source>
        <dbReference type="ARBA" id="ARBA00017871"/>
    </source>
</evidence>
<dbReference type="EC" id="1.13.12.3" evidence="3"/>
<evidence type="ECO:0000256" key="2">
    <source>
        <dbReference type="ARBA" id="ARBA00005833"/>
    </source>
</evidence>
<proteinExistence type="inferred from homology"/>
<organism evidence="8 9">
    <name type="scientific">Legionella pneumophila</name>
    <dbReference type="NCBI Taxonomy" id="446"/>
    <lineage>
        <taxon>Bacteria</taxon>
        <taxon>Pseudomonadati</taxon>
        <taxon>Pseudomonadota</taxon>
        <taxon>Gammaproteobacteria</taxon>
        <taxon>Legionellales</taxon>
        <taxon>Legionellaceae</taxon>
        <taxon>Legionella</taxon>
    </lineage>
</organism>
<protein>
    <recommendedName>
        <fullName evidence="4">Tryptophan 2-monooxygenase</fullName>
        <ecNumber evidence="3">1.13.12.3</ecNumber>
    </recommendedName>
</protein>
<name>A0A2S6EUA7_LEGPN</name>
<evidence type="ECO:0000259" key="7">
    <source>
        <dbReference type="Pfam" id="PF01593"/>
    </source>
</evidence>
<evidence type="ECO:0000256" key="1">
    <source>
        <dbReference type="ARBA" id="ARBA00004814"/>
    </source>
</evidence>
<keyword evidence="5" id="KW-0073">Auxin biosynthesis</keyword>